<dbReference type="OrthoDB" id="291892at2"/>
<evidence type="ECO:0000259" key="3">
    <source>
        <dbReference type="Pfam" id="PF04892"/>
    </source>
</evidence>
<keyword evidence="1" id="KW-0472">Membrane</keyword>
<keyword evidence="2" id="KW-0732">Signal</keyword>
<dbReference type="EMBL" id="BJXN01000007">
    <property type="protein sequence ID" value="GEM89852.1"/>
    <property type="molecule type" value="Genomic_DNA"/>
</dbReference>
<evidence type="ECO:0000256" key="2">
    <source>
        <dbReference type="SAM" id="SignalP"/>
    </source>
</evidence>
<dbReference type="RefSeq" id="WP_147147044.1">
    <property type="nucleotide sequence ID" value="NZ_BJXN01000007.1"/>
</dbReference>
<feature type="signal peptide" evidence="2">
    <location>
        <begin position="1"/>
        <end position="21"/>
    </location>
</feature>
<dbReference type="NCBIfam" id="NF037970">
    <property type="entry name" value="vanZ_1"/>
    <property type="match status" value="1"/>
</dbReference>
<feature type="transmembrane region" description="Helical" evidence="1">
    <location>
        <begin position="39"/>
        <end position="66"/>
    </location>
</feature>
<gene>
    <name evidence="4" type="ORF">ODE01S_12860</name>
</gene>
<keyword evidence="1" id="KW-1133">Transmembrane helix</keyword>
<protein>
    <recommendedName>
        <fullName evidence="3">VanZ-like domain-containing protein</fullName>
    </recommendedName>
</protein>
<dbReference type="Proteomes" id="UP000321827">
    <property type="component" value="Unassembled WGS sequence"/>
</dbReference>
<proteinExistence type="predicted"/>
<accession>A0A511RLN3</accession>
<evidence type="ECO:0000313" key="4">
    <source>
        <dbReference type="EMBL" id="GEM89852.1"/>
    </source>
</evidence>
<evidence type="ECO:0000256" key="1">
    <source>
        <dbReference type="SAM" id="Phobius"/>
    </source>
</evidence>
<evidence type="ECO:0000313" key="5">
    <source>
        <dbReference type="Proteomes" id="UP000321827"/>
    </source>
</evidence>
<organism evidence="4 5">
    <name type="scientific">Oceanithermus desulfurans NBRC 100063</name>
    <dbReference type="NCBI Taxonomy" id="1227550"/>
    <lineage>
        <taxon>Bacteria</taxon>
        <taxon>Thermotogati</taxon>
        <taxon>Deinococcota</taxon>
        <taxon>Deinococci</taxon>
        <taxon>Thermales</taxon>
        <taxon>Thermaceae</taxon>
        <taxon>Oceanithermus</taxon>
    </lineage>
</organism>
<dbReference type="Pfam" id="PF04892">
    <property type="entry name" value="VanZ"/>
    <property type="match status" value="1"/>
</dbReference>
<name>A0A511RLN3_9DEIN</name>
<sequence>MNRVFLLLALAWAALIFAASSQPGSSVGLPPPWDKLAHLVTYAVLAGLLRAGGLAPVAALAAAALYGLSDEWHQSFVPGRDASLGDWTADVAGAVLALWLFHRKK</sequence>
<keyword evidence="1" id="KW-0812">Transmembrane</keyword>
<dbReference type="AlphaFoldDB" id="A0A511RLN3"/>
<feature type="domain" description="VanZ-like" evidence="3">
    <location>
        <begin position="6"/>
        <end position="102"/>
    </location>
</feature>
<dbReference type="InterPro" id="IPR006976">
    <property type="entry name" value="VanZ-like"/>
</dbReference>
<feature type="chain" id="PRO_5021984136" description="VanZ-like domain-containing protein" evidence="2">
    <location>
        <begin position="22"/>
        <end position="105"/>
    </location>
</feature>
<comment type="caution">
    <text evidence="4">The sequence shown here is derived from an EMBL/GenBank/DDBJ whole genome shotgun (WGS) entry which is preliminary data.</text>
</comment>
<reference evidence="4 5" key="1">
    <citation type="submission" date="2019-07" db="EMBL/GenBank/DDBJ databases">
        <title>Whole genome shotgun sequence of Oceanithermus desulfurans NBRC 100063.</title>
        <authorList>
            <person name="Hosoyama A."/>
            <person name="Uohara A."/>
            <person name="Ohji S."/>
            <person name="Ichikawa N."/>
        </authorList>
    </citation>
    <scope>NUCLEOTIDE SEQUENCE [LARGE SCALE GENOMIC DNA]</scope>
    <source>
        <strain evidence="4 5">NBRC 100063</strain>
    </source>
</reference>